<dbReference type="Pfam" id="PF19335">
    <property type="entry name" value="HMBD"/>
    <property type="match status" value="1"/>
</dbReference>
<feature type="domain" description="Heavy metal binding" evidence="3">
    <location>
        <begin position="34"/>
        <end position="61"/>
    </location>
</feature>
<dbReference type="SUPFAM" id="SSF111369">
    <property type="entry name" value="HlyD-like secretion proteins"/>
    <property type="match status" value="1"/>
</dbReference>
<dbReference type="OrthoDB" id="9806939at2"/>
<dbReference type="EMBL" id="CP000383">
    <property type="protein sequence ID" value="ABG58772.1"/>
    <property type="molecule type" value="Genomic_DNA"/>
</dbReference>
<feature type="domain" description="Multidrug resistance protein MdtA-like C-terminal permuted SH3" evidence="6">
    <location>
        <begin position="322"/>
        <end position="380"/>
    </location>
</feature>
<dbReference type="Pfam" id="PF25967">
    <property type="entry name" value="RND-MFP_C"/>
    <property type="match status" value="1"/>
</dbReference>
<feature type="domain" description="CusB-like barrel-sandwich hybrid" evidence="4">
    <location>
        <begin position="114"/>
        <end position="235"/>
    </location>
</feature>
<evidence type="ECO:0000259" key="5">
    <source>
        <dbReference type="Pfam" id="PF25954"/>
    </source>
</evidence>
<dbReference type="NCBIfam" id="TIGR01730">
    <property type="entry name" value="RND_mfp"/>
    <property type="match status" value="1"/>
</dbReference>
<feature type="domain" description="CusB-like beta-barrel" evidence="5">
    <location>
        <begin position="241"/>
        <end position="317"/>
    </location>
</feature>
<dbReference type="PANTHER" id="PTHR30097:SF15">
    <property type="entry name" value="CATION EFFLUX SYSTEM PROTEIN CUSB"/>
    <property type="match status" value="1"/>
</dbReference>
<keyword evidence="2" id="KW-0813">Transport</keyword>
<dbReference type="Proteomes" id="UP000001822">
    <property type="component" value="Chromosome"/>
</dbReference>
<reference evidence="7 8" key="1">
    <citation type="journal article" date="2007" name="Appl. Environ. Microbiol.">
        <title>Genome sequence of the cellulolytic gliding bacterium Cytophaga hutchinsonii.</title>
        <authorList>
            <person name="Xie G."/>
            <person name="Bruce D.C."/>
            <person name="Challacombe J.F."/>
            <person name="Chertkov O."/>
            <person name="Detter J.C."/>
            <person name="Gilna P."/>
            <person name="Han C.S."/>
            <person name="Lucas S."/>
            <person name="Misra M."/>
            <person name="Myers G.L."/>
            <person name="Richardson P."/>
            <person name="Tapia R."/>
            <person name="Thayer N."/>
            <person name="Thompson L.S."/>
            <person name="Brettin T.S."/>
            <person name="Henrissat B."/>
            <person name="Wilson D.B."/>
            <person name="McBride M.J."/>
        </authorList>
    </citation>
    <scope>NUCLEOTIDE SEQUENCE [LARGE SCALE GENOMIC DNA]</scope>
    <source>
        <strain evidence="8">ATCC 33406 / DSM 1761 / CIP 103989 / NBRC 15051 / NCIMB 9469 / D465</strain>
    </source>
</reference>
<dbReference type="InterPro" id="IPR058792">
    <property type="entry name" value="Beta-barrel_RND_2"/>
</dbReference>
<dbReference type="Gene3D" id="2.40.30.170">
    <property type="match status" value="1"/>
</dbReference>
<keyword evidence="8" id="KW-1185">Reference proteome</keyword>
<evidence type="ECO:0000256" key="1">
    <source>
        <dbReference type="ARBA" id="ARBA00009477"/>
    </source>
</evidence>
<dbReference type="InterPro" id="IPR006143">
    <property type="entry name" value="RND_pump_MFP"/>
</dbReference>
<evidence type="ECO:0000259" key="4">
    <source>
        <dbReference type="Pfam" id="PF25919"/>
    </source>
</evidence>
<evidence type="ECO:0000259" key="3">
    <source>
        <dbReference type="Pfam" id="PF19335"/>
    </source>
</evidence>
<dbReference type="Pfam" id="PF25919">
    <property type="entry name" value="BSH_CusB"/>
    <property type="match status" value="1"/>
</dbReference>
<dbReference type="InterPro" id="IPR045800">
    <property type="entry name" value="HMBD"/>
</dbReference>
<dbReference type="GO" id="GO:0015679">
    <property type="term" value="P:plasma membrane copper ion transport"/>
    <property type="evidence" value="ECO:0007669"/>
    <property type="project" value="TreeGrafter"/>
</dbReference>
<organism evidence="7 8">
    <name type="scientific">Cytophaga hutchinsonii (strain ATCC 33406 / DSM 1761 / CIP 103989 / NBRC 15051 / NCIMB 9469 / D465)</name>
    <dbReference type="NCBI Taxonomy" id="269798"/>
    <lineage>
        <taxon>Bacteria</taxon>
        <taxon>Pseudomonadati</taxon>
        <taxon>Bacteroidota</taxon>
        <taxon>Cytophagia</taxon>
        <taxon>Cytophagales</taxon>
        <taxon>Cytophagaceae</taxon>
        <taxon>Cytophaga</taxon>
    </lineage>
</organism>
<dbReference type="KEGG" id="chu:CHU_1501"/>
<dbReference type="GO" id="GO:0016020">
    <property type="term" value="C:membrane"/>
    <property type="evidence" value="ECO:0007669"/>
    <property type="project" value="InterPro"/>
</dbReference>
<sequence length="404" mass="45243">MNLHMKNIVLGLTLLIVAWSCNKESGKNTPDNVFYTCSMDPQVMEKKPGKCPICKMDLTKVIIDKNDMQSGLKLNNEQEQSANIKTLIISEGDLGREKTVNGRIVINENKRFKISSRVSGRIEKLYIKSLGETISKGVKLYDLYSEDLLVAQREYLIAIEKSKEFSGSELDYIQLADGAKNKLILWGMNENQIKSLINKKELSNTVTIYSPYKGVVTSVNKREGDYVMDGDVVFETADLSTLWVEAELYAGEVNEFDVNDPVAIKIIGFPGKIWNSRIDFFAPQLQTQSKVNLVRAEISNTDMSLRPGMQANIVLKENTKKALFLPLNAILQDSKGATVWIKEKDGSYHSRMVITGIESNDNIEIRSGIEAGEEVVINGAYLLNSEYIFKKGTNPMAGHDMSNM</sequence>
<dbReference type="GO" id="GO:0030288">
    <property type="term" value="C:outer membrane-bounded periplasmic space"/>
    <property type="evidence" value="ECO:0007669"/>
    <property type="project" value="TreeGrafter"/>
</dbReference>
<accession>A0A6N4SR65</accession>
<protein>
    <submittedName>
        <fullName evidence="7">Possible component of copper transport system</fullName>
    </submittedName>
</protein>
<comment type="similarity">
    <text evidence="1">Belongs to the membrane fusion protein (MFP) (TC 8.A.1) family.</text>
</comment>
<gene>
    <name evidence="7" type="primary">cusB</name>
    <name evidence="7" type="ordered locus">CHU_1501</name>
</gene>
<dbReference type="Pfam" id="PF25954">
    <property type="entry name" value="Beta-barrel_RND_2"/>
    <property type="match status" value="1"/>
</dbReference>
<dbReference type="GO" id="GO:0022857">
    <property type="term" value="F:transmembrane transporter activity"/>
    <property type="evidence" value="ECO:0007669"/>
    <property type="project" value="InterPro"/>
</dbReference>
<dbReference type="InterPro" id="IPR058627">
    <property type="entry name" value="MdtA-like_C"/>
</dbReference>
<evidence type="ECO:0000313" key="7">
    <source>
        <dbReference type="EMBL" id="ABG58772.1"/>
    </source>
</evidence>
<name>A0A6N4SR65_CYTH3</name>
<dbReference type="GO" id="GO:0060003">
    <property type="term" value="P:copper ion export"/>
    <property type="evidence" value="ECO:0007669"/>
    <property type="project" value="TreeGrafter"/>
</dbReference>
<evidence type="ECO:0000256" key="2">
    <source>
        <dbReference type="ARBA" id="ARBA00022448"/>
    </source>
</evidence>
<dbReference type="Gene3D" id="2.40.50.100">
    <property type="match status" value="1"/>
</dbReference>
<dbReference type="GO" id="GO:0046914">
    <property type="term" value="F:transition metal ion binding"/>
    <property type="evidence" value="ECO:0007669"/>
    <property type="project" value="TreeGrafter"/>
</dbReference>
<dbReference type="AlphaFoldDB" id="A0A6N4SR65"/>
<dbReference type="InterPro" id="IPR058790">
    <property type="entry name" value="BSH_CusB"/>
</dbReference>
<dbReference type="Gene3D" id="2.40.420.20">
    <property type="match status" value="1"/>
</dbReference>
<evidence type="ECO:0000259" key="6">
    <source>
        <dbReference type="Pfam" id="PF25967"/>
    </source>
</evidence>
<dbReference type="InterPro" id="IPR051909">
    <property type="entry name" value="MFP_Cation_Efflux"/>
</dbReference>
<evidence type="ECO:0000313" key="8">
    <source>
        <dbReference type="Proteomes" id="UP000001822"/>
    </source>
</evidence>
<dbReference type="PANTHER" id="PTHR30097">
    <property type="entry name" value="CATION EFFLUX SYSTEM PROTEIN CUSB"/>
    <property type="match status" value="1"/>
</dbReference>
<proteinExistence type="inferred from homology"/>